<keyword evidence="2" id="KW-1133">Transmembrane helix</keyword>
<dbReference type="EMBL" id="BAAATZ010000013">
    <property type="protein sequence ID" value="GAA2728430.1"/>
    <property type="molecule type" value="Genomic_DNA"/>
</dbReference>
<name>A0ABN3UBW6_9ACTN</name>
<feature type="transmembrane region" description="Helical" evidence="2">
    <location>
        <begin position="378"/>
        <end position="396"/>
    </location>
</feature>
<feature type="region of interest" description="Disordered" evidence="1">
    <location>
        <begin position="262"/>
        <end position="282"/>
    </location>
</feature>
<evidence type="ECO:0000256" key="2">
    <source>
        <dbReference type="SAM" id="Phobius"/>
    </source>
</evidence>
<feature type="transmembrane region" description="Helical" evidence="2">
    <location>
        <begin position="417"/>
        <end position="434"/>
    </location>
</feature>
<feature type="region of interest" description="Disordered" evidence="1">
    <location>
        <begin position="1"/>
        <end position="24"/>
    </location>
</feature>
<feature type="compositionally biased region" description="Basic and acidic residues" evidence="1">
    <location>
        <begin position="271"/>
        <end position="282"/>
    </location>
</feature>
<evidence type="ECO:0000256" key="1">
    <source>
        <dbReference type="SAM" id="MobiDB-lite"/>
    </source>
</evidence>
<dbReference type="Proteomes" id="UP001501842">
    <property type="component" value="Unassembled WGS sequence"/>
</dbReference>
<protein>
    <submittedName>
        <fullName evidence="3">PepSY-associated TM helix domain-containing protein</fullName>
    </submittedName>
</protein>
<evidence type="ECO:0000313" key="3">
    <source>
        <dbReference type="EMBL" id="GAA2728430.1"/>
    </source>
</evidence>
<dbReference type="InterPro" id="IPR005625">
    <property type="entry name" value="PepSY-ass_TM"/>
</dbReference>
<accession>A0ABN3UBW6</accession>
<keyword evidence="2" id="KW-0472">Membrane</keyword>
<feature type="transmembrane region" description="Helical" evidence="2">
    <location>
        <begin position="217"/>
        <end position="236"/>
    </location>
</feature>
<dbReference type="Pfam" id="PF03929">
    <property type="entry name" value="PepSY_TM"/>
    <property type="match status" value="1"/>
</dbReference>
<dbReference type="PANTHER" id="PTHR34219:SF1">
    <property type="entry name" value="PEPSY DOMAIN-CONTAINING PROTEIN"/>
    <property type="match status" value="1"/>
</dbReference>
<keyword evidence="2" id="KW-0812">Transmembrane</keyword>
<dbReference type="PANTHER" id="PTHR34219">
    <property type="entry name" value="IRON-REGULATED INNER MEMBRANE PROTEIN-RELATED"/>
    <property type="match status" value="1"/>
</dbReference>
<keyword evidence="4" id="KW-1185">Reference proteome</keyword>
<comment type="caution">
    <text evidence="3">The sequence shown here is derived from an EMBL/GenBank/DDBJ whole genome shotgun (WGS) entry which is preliminary data.</text>
</comment>
<sequence length="476" mass="51137">MFDMSVQSPPGRPPAAERSDKPGRSARSGLRALVLRLHFYAGVLVAPFLLVAAISGLLYACSWQAEKIIYAEQLRVPASGERLPLARQVEAARAVRPDGTVLAVRPSVEKGATTRVLMSADGLDESEKLAVYVDPYRGDVKGELTVYGGSEALPVRAWLSRFHAHLHLGDAGRNYSEFAASWLWVVAGGGLVLWVSRGRRRRRDLLVPDFKKPGRRGTLSLHGTVGIWSVAGLMFLSATGLTWSVNAGARIDEIQKALNSSAPTLPGTSVGHHDGASHDHDHHAATDAVTGMGVDRILAATRLDGPVEIVYPAEPGKAFVVKQIDSTVPLRQDSAAVDPTTGQVTGTLRFADYPLFAKLTSIGVSAHMGQLFGLANQLLLAALALGLVLLIMWGYLMWWRRGRHGFGRPVPRGAWRAVPLWALAPLVGGAVLAGGLVPMFGYPLAAFIVLDAAVGRVRSFRRRAAPVHHHYGEEGS</sequence>
<evidence type="ECO:0000313" key="4">
    <source>
        <dbReference type="Proteomes" id="UP001501842"/>
    </source>
</evidence>
<organism evidence="3 4">
    <name type="scientific">Actinocorallia aurantiaca</name>
    <dbReference type="NCBI Taxonomy" id="46204"/>
    <lineage>
        <taxon>Bacteria</taxon>
        <taxon>Bacillati</taxon>
        <taxon>Actinomycetota</taxon>
        <taxon>Actinomycetes</taxon>
        <taxon>Streptosporangiales</taxon>
        <taxon>Thermomonosporaceae</taxon>
        <taxon>Actinocorallia</taxon>
    </lineage>
</organism>
<gene>
    <name evidence="3" type="ORF">GCM10010439_36620</name>
</gene>
<reference evidence="3 4" key="1">
    <citation type="journal article" date="2019" name="Int. J. Syst. Evol. Microbiol.">
        <title>The Global Catalogue of Microorganisms (GCM) 10K type strain sequencing project: providing services to taxonomists for standard genome sequencing and annotation.</title>
        <authorList>
            <consortium name="The Broad Institute Genomics Platform"/>
            <consortium name="The Broad Institute Genome Sequencing Center for Infectious Disease"/>
            <person name="Wu L."/>
            <person name="Ma J."/>
        </authorList>
    </citation>
    <scope>NUCLEOTIDE SEQUENCE [LARGE SCALE GENOMIC DNA]</scope>
    <source>
        <strain evidence="3 4">JCM 8201</strain>
    </source>
</reference>
<feature type="transmembrane region" description="Helical" evidence="2">
    <location>
        <begin position="37"/>
        <end position="60"/>
    </location>
</feature>
<feature type="transmembrane region" description="Helical" evidence="2">
    <location>
        <begin position="178"/>
        <end position="196"/>
    </location>
</feature>
<proteinExistence type="predicted"/>